<dbReference type="RefSeq" id="WP_231636836.1">
    <property type="nucleotide sequence ID" value="NZ_CP159837.1"/>
</dbReference>
<keyword evidence="3" id="KW-0378">Hydrolase</keyword>
<dbReference type="AlphaFoldDB" id="A0AAU8JBB5"/>
<feature type="domain" description="Putative restriction endonuclease" evidence="2">
    <location>
        <begin position="56"/>
        <end position="212"/>
    </location>
</feature>
<keyword evidence="3" id="KW-0540">Nuclease</keyword>
<name>A0AAU8JBB5_9CYAN</name>
<dbReference type="CDD" id="cd06260">
    <property type="entry name" value="DUF820-like"/>
    <property type="match status" value="1"/>
</dbReference>
<proteinExistence type="predicted"/>
<dbReference type="GO" id="GO:0004519">
    <property type="term" value="F:endonuclease activity"/>
    <property type="evidence" value="ECO:0007669"/>
    <property type="project" value="UniProtKB-KW"/>
</dbReference>
<dbReference type="Pfam" id="PF05685">
    <property type="entry name" value="Uma2"/>
    <property type="match status" value="1"/>
</dbReference>
<evidence type="ECO:0000259" key="2">
    <source>
        <dbReference type="Pfam" id="PF05685"/>
    </source>
</evidence>
<evidence type="ECO:0000256" key="1">
    <source>
        <dbReference type="SAM" id="MobiDB-lite"/>
    </source>
</evidence>
<dbReference type="EMBL" id="CP159837">
    <property type="protein sequence ID" value="XCM36486.1"/>
    <property type="molecule type" value="Genomic_DNA"/>
</dbReference>
<dbReference type="InterPro" id="IPR012296">
    <property type="entry name" value="Nuclease_put_TT1808"/>
</dbReference>
<dbReference type="InterPro" id="IPR008538">
    <property type="entry name" value="Uma2"/>
</dbReference>
<sequence>MRNKTFLGESGDENRGENLGAIAVEIASCYNRLIPLIKTAIETAMIAVRSSDYISPEEYLDRERHSPIKYEYIDGEMYAMAGTGGIHNIISGNLYVLLRSYLKSTSCRTYFADLKVNIAQGKCFFYPDLIVTCDPHDDPSRAYVESPKVIIEVLSESTESFDRGKKFQYYRTIPSLQDYILVSSQEYLVEIFHRMENNLWLLQTYQGLEAIAQIESLAIDAPLGEIYATLNLSPQADTPEPEAETGDRAIERS</sequence>
<dbReference type="Gene3D" id="3.90.1570.10">
    <property type="entry name" value="tt1808, chain A"/>
    <property type="match status" value="1"/>
</dbReference>
<feature type="region of interest" description="Disordered" evidence="1">
    <location>
        <begin position="232"/>
        <end position="253"/>
    </location>
</feature>
<accession>A0AAU8JBB5</accession>
<organism evidence="3">
    <name type="scientific">Planktothricoides raciborskii GIHE-MW2</name>
    <dbReference type="NCBI Taxonomy" id="2792601"/>
    <lineage>
        <taxon>Bacteria</taxon>
        <taxon>Bacillati</taxon>
        <taxon>Cyanobacteriota</taxon>
        <taxon>Cyanophyceae</taxon>
        <taxon>Oscillatoriophycideae</taxon>
        <taxon>Oscillatoriales</taxon>
        <taxon>Oscillatoriaceae</taxon>
        <taxon>Planktothricoides</taxon>
    </lineage>
</organism>
<keyword evidence="3" id="KW-0255">Endonuclease</keyword>
<dbReference type="SUPFAM" id="SSF52980">
    <property type="entry name" value="Restriction endonuclease-like"/>
    <property type="match status" value="1"/>
</dbReference>
<dbReference type="PANTHER" id="PTHR36558">
    <property type="entry name" value="GLR1098 PROTEIN"/>
    <property type="match status" value="1"/>
</dbReference>
<evidence type="ECO:0000313" key="3">
    <source>
        <dbReference type="EMBL" id="XCM36486.1"/>
    </source>
</evidence>
<gene>
    <name evidence="3" type="ORF">ABWT76_005249</name>
</gene>
<dbReference type="PANTHER" id="PTHR36558:SF1">
    <property type="entry name" value="RESTRICTION ENDONUCLEASE DOMAIN-CONTAINING PROTEIN-RELATED"/>
    <property type="match status" value="1"/>
</dbReference>
<reference evidence="3" key="1">
    <citation type="submission" date="2024-07" db="EMBL/GenBank/DDBJ databases">
        <authorList>
            <person name="Kim Y.J."/>
            <person name="Jeong J.Y."/>
        </authorList>
    </citation>
    <scope>NUCLEOTIDE SEQUENCE</scope>
    <source>
        <strain evidence="3">GIHE-MW2</strain>
    </source>
</reference>
<protein>
    <submittedName>
        <fullName evidence="3">Uma2 family endonuclease</fullName>
    </submittedName>
</protein>
<dbReference type="InterPro" id="IPR011335">
    <property type="entry name" value="Restrct_endonuc-II-like"/>
</dbReference>